<dbReference type="GO" id="GO:0055088">
    <property type="term" value="P:lipid homeostasis"/>
    <property type="evidence" value="ECO:0007669"/>
    <property type="project" value="TreeGrafter"/>
</dbReference>
<dbReference type="InterPro" id="IPR004147">
    <property type="entry name" value="ABC1_dom"/>
</dbReference>
<name>A0A9P3GIQ8_9APHY</name>
<organism evidence="4 5">
    <name type="scientific">Phanerochaete sordida</name>
    <dbReference type="NCBI Taxonomy" id="48140"/>
    <lineage>
        <taxon>Eukaryota</taxon>
        <taxon>Fungi</taxon>
        <taxon>Dikarya</taxon>
        <taxon>Basidiomycota</taxon>
        <taxon>Agaricomycotina</taxon>
        <taxon>Agaricomycetes</taxon>
        <taxon>Polyporales</taxon>
        <taxon>Phanerochaetaceae</taxon>
        <taxon>Phanerochaete</taxon>
    </lineage>
</organism>
<evidence type="ECO:0000313" key="4">
    <source>
        <dbReference type="EMBL" id="GJE95521.1"/>
    </source>
</evidence>
<dbReference type="InterPro" id="IPR045307">
    <property type="entry name" value="ADCK1_dom"/>
</dbReference>
<dbReference type="GO" id="GO:0016301">
    <property type="term" value="F:kinase activity"/>
    <property type="evidence" value="ECO:0007669"/>
    <property type="project" value="UniProtKB-KW"/>
</dbReference>
<feature type="domain" description="ABC1 atypical kinase-like" evidence="3">
    <location>
        <begin position="165"/>
        <end position="406"/>
    </location>
</feature>
<keyword evidence="5" id="KW-1185">Reference proteome</keyword>
<comment type="similarity">
    <text evidence="1">Belongs to the protein kinase superfamily. ADCK protein kinase family.</text>
</comment>
<dbReference type="Pfam" id="PF03109">
    <property type="entry name" value="ABC1"/>
    <property type="match status" value="1"/>
</dbReference>
<evidence type="ECO:0000259" key="3">
    <source>
        <dbReference type="Pfam" id="PF03109"/>
    </source>
</evidence>
<dbReference type="GO" id="GO:0005743">
    <property type="term" value="C:mitochondrial inner membrane"/>
    <property type="evidence" value="ECO:0007669"/>
    <property type="project" value="TreeGrafter"/>
</dbReference>
<keyword evidence="4" id="KW-0418">Kinase</keyword>
<keyword evidence="4" id="KW-0808">Transferase</keyword>
<protein>
    <submittedName>
        <fullName evidence="4">ABC1 kinase family protein</fullName>
    </submittedName>
</protein>
<evidence type="ECO:0000256" key="1">
    <source>
        <dbReference type="ARBA" id="ARBA00009670"/>
    </source>
</evidence>
<accession>A0A9P3GIQ8</accession>
<dbReference type="InterPro" id="IPR051130">
    <property type="entry name" value="Mito_struct-func_regulator"/>
</dbReference>
<feature type="region of interest" description="Disordered" evidence="2">
    <location>
        <begin position="21"/>
        <end position="48"/>
    </location>
</feature>
<evidence type="ECO:0000313" key="5">
    <source>
        <dbReference type="Proteomes" id="UP000703269"/>
    </source>
</evidence>
<dbReference type="AlphaFoldDB" id="A0A9P3GIQ8"/>
<sequence length="620" mass="70152">MLTLGRRRMHGLTLGAHAPALAKRAGQRKSLPRRNVTTSASPPAGKKQGVRASVALSATLLAVGGASYVAYENYQPFRHTVLAVVRCSRVAEAAVLGVLDYKLTFAKTYPSAEASQEATSQCHTRSARRVLKALLANGGIFIKLGQHMASLIVLPEEWRGTMRPLQDQCEPTPFEDIQKLIVTDIGKPLDELFVEFDREPVGVASLAQVHMARLRENGQEVAVKLQHPHLDEFCNIDMEMVDVSLGWIKRLFPEFEFTWLAGEMRENLPKEMDFQHEANNALRAENNFKNVRTSLYIPQVIDARKRVLIMEFIRGGRVDDLEYLADHNIDRNKVSLELARIFAQMVHIHGWFHADPHPGNLLIRPAAPDSRSPYNFDIVLLDHGLYFDLDDDLRVNYSKFWLSLIAPASAKTNADRRKYAKLVGNISDELYPVFEAAITGRVHLESDSASGDTDPDVGVKRGKSLTDLNKQTEEEIEAIRNAVVQREGLLLDVFDVLRRVPRRVLMVLKLNDLTRSLDHALATTHSSIRVFLVTAKYCTRAVWEDNRKRLVRDFYQTGFFTFVGDYLKTWWCYEMSYRPIIMLETWMDFQAEMVKLKAWMRGLMFVGGFSGAHKAAAGLA</sequence>
<dbReference type="SUPFAM" id="SSF56112">
    <property type="entry name" value="Protein kinase-like (PK-like)"/>
    <property type="match status" value="1"/>
</dbReference>
<dbReference type="PANTHER" id="PTHR43173:SF19">
    <property type="entry name" value="AARF DOMAIN-CONTAINING PROTEIN KINASE 1"/>
    <property type="match status" value="1"/>
</dbReference>
<dbReference type="OrthoDB" id="427480at2759"/>
<dbReference type="CDD" id="cd13969">
    <property type="entry name" value="ADCK1-like"/>
    <property type="match status" value="1"/>
</dbReference>
<evidence type="ECO:0000256" key="2">
    <source>
        <dbReference type="SAM" id="MobiDB-lite"/>
    </source>
</evidence>
<dbReference type="Proteomes" id="UP000703269">
    <property type="component" value="Unassembled WGS sequence"/>
</dbReference>
<gene>
    <name evidence="4" type="ORF">PsYK624_117060</name>
</gene>
<proteinExistence type="inferred from homology"/>
<reference evidence="4 5" key="1">
    <citation type="submission" date="2021-08" db="EMBL/GenBank/DDBJ databases">
        <title>Draft Genome Sequence of Phanerochaete sordida strain YK-624.</title>
        <authorList>
            <person name="Mori T."/>
            <person name="Dohra H."/>
            <person name="Suzuki T."/>
            <person name="Kawagishi H."/>
            <person name="Hirai H."/>
        </authorList>
    </citation>
    <scope>NUCLEOTIDE SEQUENCE [LARGE SCALE GENOMIC DNA]</scope>
    <source>
        <strain evidence="4 5">YK-624</strain>
    </source>
</reference>
<dbReference type="EMBL" id="BPQB01000049">
    <property type="protein sequence ID" value="GJE95521.1"/>
    <property type="molecule type" value="Genomic_DNA"/>
</dbReference>
<dbReference type="GO" id="GO:0007005">
    <property type="term" value="P:mitochondrion organization"/>
    <property type="evidence" value="ECO:0007669"/>
    <property type="project" value="TreeGrafter"/>
</dbReference>
<dbReference type="PANTHER" id="PTHR43173">
    <property type="entry name" value="ABC1 FAMILY PROTEIN"/>
    <property type="match status" value="1"/>
</dbReference>
<dbReference type="InterPro" id="IPR011009">
    <property type="entry name" value="Kinase-like_dom_sf"/>
</dbReference>
<comment type="caution">
    <text evidence="4">The sequence shown here is derived from an EMBL/GenBank/DDBJ whole genome shotgun (WGS) entry which is preliminary data.</text>
</comment>